<evidence type="ECO:0000256" key="2">
    <source>
        <dbReference type="ARBA" id="ARBA00023027"/>
    </source>
</evidence>
<keyword evidence="2" id="KW-0520">NAD</keyword>
<dbReference type="CDD" id="cd05300">
    <property type="entry name" value="2-Hacid_dh_1"/>
    <property type="match status" value="1"/>
</dbReference>
<dbReference type="GO" id="GO:0016491">
    <property type="term" value="F:oxidoreductase activity"/>
    <property type="evidence" value="ECO:0007669"/>
    <property type="project" value="UniProtKB-KW"/>
</dbReference>
<name>A0A5R9K8E6_9BACT</name>
<comment type="caution">
    <text evidence="4">The sequence shown here is derived from an EMBL/GenBank/DDBJ whole genome shotgun (WGS) entry which is preliminary data.</text>
</comment>
<evidence type="ECO:0000313" key="4">
    <source>
        <dbReference type="EMBL" id="TLU90331.1"/>
    </source>
</evidence>
<protein>
    <submittedName>
        <fullName evidence="4">D-2-hydroxyacid dehydrogenase</fullName>
    </submittedName>
</protein>
<evidence type="ECO:0000256" key="1">
    <source>
        <dbReference type="ARBA" id="ARBA00023002"/>
    </source>
</evidence>
<dbReference type="SUPFAM" id="SSF51735">
    <property type="entry name" value="NAD(P)-binding Rossmann-fold domains"/>
    <property type="match status" value="1"/>
</dbReference>
<dbReference type="OrthoDB" id="9805416at2"/>
<keyword evidence="1" id="KW-0560">Oxidoreductase</keyword>
<gene>
    <name evidence="4" type="ORF">FEM55_17345</name>
</gene>
<dbReference type="Gene3D" id="3.40.50.720">
    <property type="entry name" value="NAD(P)-binding Rossmann-like Domain"/>
    <property type="match status" value="2"/>
</dbReference>
<dbReference type="EMBL" id="VCEI01000028">
    <property type="protein sequence ID" value="TLU90331.1"/>
    <property type="molecule type" value="Genomic_DNA"/>
</dbReference>
<reference evidence="4 5" key="1">
    <citation type="submission" date="2019-05" db="EMBL/GenBank/DDBJ databases">
        <authorList>
            <person name="Qu J.-H."/>
        </authorList>
    </citation>
    <scope>NUCLEOTIDE SEQUENCE [LARGE SCALE GENOMIC DNA]</scope>
    <source>
        <strain evidence="4 5">Z12</strain>
    </source>
</reference>
<dbReference type="Pfam" id="PF02826">
    <property type="entry name" value="2-Hacid_dh_C"/>
    <property type="match status" value="1"/>
</dbReference>
<sequence>MQQCKLPLMFYKQKDFRQIKITICLLWNGICLTRFQTNHFNYMKILVYAKLEKEMQSELEKHLPDDAEVLFASDISEQEVKEAWQSAEVLIGNPPADWFEETPGALKFWQLENVGFEQYKEVDYKGKTANVGDISAVPCAETIVSGILAFYRGIPKMVRNQVKKEWVGEKSSAGLQILSGKKVIILGSGAIGEHVNKLLQAFGCSTQMTAKSDPQAEIHSFDHLLQQLTETDLVVNTLPGNLDKYVSQEFFDAMKEGSLYANVGRGNTTDEAALINALESGKLTGAVLDVTEKEPLAEDSPLWEMENVILTQHTGAEHAGRDQDKVEKFISNIRKYLNHEEIEDEVKLSEGY</sequence>
<keyword evidence="5" id="KW-1185">Reference proteome</keyword>
<dbReference type="Proteomes" id="UP000309788">
    <property type="component" value="Unassembled WGS sequence"/>
</dbReference>
<proteinExistence type="predicted"/>
<evidence type="ECO:0000313" key="5">
    <source>
        <dbReference type="Proteomes" id="UP000309788"/>
    </source>
</evidence>
<dbReference type="AlphaFoldDB" id="A0A5R9K8E6"/>
<dbReference type="InterPro" id="IPR036291">
    <property type="entry name" value="NAD(P)-bd_dom_sf"/>
</dbReference>
<dbReference type="PANTHER" id="PTHR43333:SF1">
    <property type="entry name" value="D-ISOMER SPECIFIC 2-HYDROXYACID DEHYDROGENASE NAD-BINDING DOMAIN-CONTAINING PROTEIN"/>
    <property type="match status" value="1"/>
</dbReference>
<dbReference type="PANTHER" id="PTHR43333">
    <property type="entry name" value="2-HACID_DH_C DOMAIN-CONTAINING PROTEIN"/>
    <property type="match status" value="1"/>
</dbReference>
<dbReference type="GO" id="GO:0051287">
    <property type="term" value="F:NAD binding"/>
    <property type="evidence" value="ECO:0007669"/>
    <property type="project" value="InterPro"/>
</dbReference>
<feature type="domain" description="D-isomer specific 2-hydroxyacid dehydrogenase NAD-binding" evidence="3">
    <location>
        <begin position="146"/>
        <end position="315"/>
    </location>
</feature>
<dbReference type="InterPro" id="IPR006140">
    <property type="entry name" value="D-isomer_DH_NAD-bd"/>
</dbReference>
<organism evidence="4 5">
    <name type="scientific">Dyadobacter sediminis</name>
    <dbReference type="NCBI Taxonomy" id="1493691"/>
    <lineage>
        <taxon>Bacteria</taxon>
        <taxon>Pseudomonadati</taxon>
        <taxon>Bacteroidota</taxon>
        <taxon>Cytophagia</taxon>
        <taxon>Cytophagales</taxon>
        <taxon>Spirosomataceae</taxon>
        <taxon>Dyadobacter</taxon>
    </lineage>
</organism>
<accession>A0A5R9K8E6</accession>
<evidence type="ECO:0000259" key="3">
    <source>
        <dbReference type="Pfam" id="PF02826"/>
    </source>
</evidence>